<dbReference type="AlphaFoldDB" id="A0A0E9W8A1"/>
<reference evidence="2" key="2">
    <citation type="journal article" date="2015" name="Fish Shellfish Immunol.">
        <title>Early steps in the European eel (Anguilla anguilla)-Vibrio vulnificus interaction in the gills: Role of the RtxA13 toxin.</title>
        <authorList>
            <person name="Callol A."/>
            <person name="Pajuelo D."/>
            <person name="Ebbesson L."/>
            <person name="Teles M."/>
            <person name="MacKenzie S."/>
            <person name="Amaro C."/>
        </authorList>
    </citation>
    <scope>NUCLEOTIDE SEQUENCE</scope>
</reference>
<accession>A0A0E9W8A1</accession>
<proteinExistence type="predicted"/>
<organism evidence="2">
    <name type="scientific">Anguilla anguilla</name>
    <name type="common">European freshwater eel</name>
    <name type="synonym">Muraena anguilla</name>
    <dbReference type="NCBI Taxonomy" id="7936"/>
    <lineage>
        <taxon>Eukaryota</taxon>
        <taxon>Metazoa</taxon>
        <taxon>Chordata</taxon>
        <taxon>Craniata</taxon>
        <taxon>Vertebrata</taxon>
        <taxon>Euteleostomi</taxon>
        <taxon>Actinopterygii</taxon>
        <taxon>Neopterygii</taxon>
        <taxon>Teleostei</taxon>
        <taxon>Anguilliformes</taxon>
        <taxon>Anguillidae</taxon>
        <taxon>Anguilla</taxon>
    </lineage>
</organism>
<name>A0A0E9W8A1_ANGAN</name>
<reference evidence="2" key="1">
    <citation type="submission" date="2014-11" db="EMBL/GenBank/DDBJ databases">
        <authorList>
            <person name="Amaro Gonzalez C."/>
        </authorList>
    </citation>
    <scope>NUCLEOTIDE SEQUENCE</scope>
</reference>
<feature type="transmembrane region" description="Helical" evidence="1">
    <location>
        <begin position="15"/>
        <end position="35"/>
    </location>
</feature>
<dbReference type="EMBL" id="GBXM01022859">
    <property type="protein sequence ID" value="JAH85718.1"/>
    <property type="molecule type" value="Transcribed_RNA"/>
</dbReference>
<keyword evidence="1" id="KW-1133">Transmembrane helix</keyword>
<keyword evidence="1" id="KW-0812">Transmembrane</keyword>
<evidence type="ECO:0000313" key="2">
    <source>
        <dbReference type="EMBL" id="JAH85718.1"/>
    </source>
</evidence>
<evidence type="ECO:0000256" key="1">
    <source>
        <dbReference type="SAM" id="Phobius"/>
    </source>
</evidence>
<protein>
    <submittedName>
        <fullName evidence="2">Uncharacterized protein</fullName>
    </submittedName>
</protein>
<sequence length="51" mass="5891">MTVKYLQISDGASILIYYQIFRLIILNIIILAHFYSKDQRSPGVLSNFTVI</sequence>
<keyword evidence="1" id="KW-0472">Membrane</keyword>